<evidence type="ECO:0000313" key="1">
    <source>
        <dbReference type="EMBL" id="PNI01763.1"/>
    </source>
</evidence>
<dbReference type="Gene3D" id="3.40.50.720">
    <property type="entry name" value="NAD(P)-binding Rossmann-like Domain"/>
    <property type="match status" value="1"/>
</dbReference>
<dbReference type="EMBL" id="POSK01000019">
    <property type="protein sequence ID" value="PNI01763.1"/>
    <property type="molecule type" value="Genomic_DNA"/>
</dbReference>
<dbReference type="PANTHER" id="PTHR14097">
    <property type="entry name" value="OXIDOREDUCTASE HTATIP2"/>
    <property type="match status" value="1"/>
</dbReference>
<proteinExistence type="predicted"/>
<dbReference type="InterPro" id="IPR014843">
    <property type="entry name" value="Him1/Fmp52"/>
</dbReference>
<protein>
    <submittedName>
        <fullName evidence="1">Nucleoside-diphosphate sugar epimerase</fullName>
    </submittedName>
</protein>
<evidence type="ECO:0000313" key="2">
    <source>
        <dbReference type="Proteomes" id="UP000236449"/>
    </source>
</evidence>
<gene>
    <name evidence="1" type="ORF">C1N32_19785</name>
</gene>
<dbReference type="Proteomes" id="UP000236449">
    <property type="component" value="Unassembled WGS sequence"/>
</dbReference>
<comment type="caution">
    <text evidence="1">The sequence shown here is derived from an EMBL/GenBank/DDBJ whole genome shotgun (WGS) entry which is preliminary data.</text>
</comment>
<dbReference type="OrthoDB" id="9798632at2"/>
<dbReference type="InterPro" id="IPR036291">
    <property type="entry name" value="NAD(P)-bd_dom_sf"/>
</dbReference>
<name>A0A2J8HU01_VIBDI</name>
<dbReference type="Pfam" id="PF08732">
    <property type="entry name" value="HIM1"/>
    <property type="match status" value="1"/>
</dbReference>
<accession>A0A2J8HU01</accession>
<dbReference type="PROSITE" id="PS51257">
    <property type="entry name" value="PROKAR_LIPOPROTEIN"/>
    <property type="match status" value="1"/>
</dbReference>
<dbReference type="RefSeq" id="WP_102967177.1">
    <property type="nucleotide sequence ID" value="NZ_POSK01000019.1"/>
</dbReference>
<reference evidence="1 2" key="1">
    <citation type="submission" date="2018-01" db="EMBL/GenBank/DDBJ databases">
        <title>Draft genome sequences of six Vibrio diazotrophicus strains isolated from deep-sea sediments of the Baltic Sea.</title>
        <authorList>
            <person name="Castillo D."/>
            <person name="Vandieken V."/>
            <person name="Chiang O."/>
            <person name="Middelboe M."/>
        </authorList>
    </citation>
    <scope>NUCLEOTIDE SEQUENCE [LARGE SCALE GENOMIC DNA]</scope>
    <source>
        <strain evidence="1 2">60.27F</strain>
    </source>
</reference>
<organism evidence="1 2">
    <name type="scientific">Vibrio diazotrophicus</name>
    <dbReference type="NCBI Taxonomy" id="685"/>
    <lineage>
        <taxon>Bacteria</taxon>
        <taxon>Pseudomonadati</taxon>
        <taxon>Pseudomonadota</taxon>
        <taxon>Gammaproteobacteria</taxon>
        <taxon>Vibrionales</taxon>
        <taxon>Vibrionaceae</taxon>
        <taxon>Vibrio</taxon>
    </lineage>
</organism>
<sequence length="238" mass="26460">MKDALFTAKNKPVLIIAGASGLVGSSCLDIALNEHALEHIFTLSRKPLAPESLSVANGRLTQLIDAELNIKHWENSNSRPTLGIIALGTTLKQAGSKQGLEKVDFELVCHVAQQMKLLGVERLAVVSSYGAHPRSRSHYLRCKGRMEETIRQIGFSHVTFVRPGPLVGKRTITRPDEVLLQKFMSVGRYLLFGKLRNLVPISAETVARSMLYSLFDTDSKHVTVLDSIAMRHMLEKYR</sequence>
<dbReference type="SUPFAM" id="SSF51735">
    <property type="entry name" value="NAD(P)-binding Rossmann-fold domains"/>
    <property type="match status" value="1"/>
</dbReference>
<dbReference type="AlphaFoldDB" id="A0A2J8HU01"/>
<dbReference type="PANTHER" id="PTHR14097:SF7">
    <property type="entry name" value="OXIDOREDUCTASE HTATIP2"/>
    <property type="match status" value="1"/>
</dbReference>